<reference evidence="3" key="1">
    <citation type="submission" date="2016-10" db="EMBL/GenBank/DDBJ databases">
        <authorList>
            <person name="Varghese N."/>
            <person name="Submissions S."/>
        </authorList>
    </citation>
    <scope>NUCLEOTIDE SEQUENCE [LARGE SCALE GENOMIC DNA]</scope>
    <source>
        <strain evidence="3">DSM 24213</strain>
    </source>
</reference>
<dbReference type="RefSeq" id="WP_143069553.1">
    <property type="nucleotide sequence ID" value="NZ_FOUI01000002.1"/>
</dbReference>
<dbReference type="OrthoDB" id="6903081at2"/>
<name>A0A1I4P3S0_9GAMM</name>
<evidence type="ECO:0000313" key="2">
    <source>
        <dbReference type="EMBL" id="SFM22305.1"/>
    </source>
</evidence>
<dbReference type="STRING" id="1720063.SAMN05216217_10296"/>
<evidence type="ECO:0000256" key="1">
    <source>
        <dbReference type="SAM" id="MobiDB-lite"/>
    </source>
</evidence>
<gene>
    <name evidence="2" type="ORF">SAMN05216217_10296</name>
</gene>
<dbReference type="EMBL" id="FOUI01000002">
    <property type="protein sequence ID" value="SFM22305.1"/>
    <property type="molecule type" value="Genomic_DNA"/>
</dbReference>
<sequence length="260" mass="29588">MGRKRAIGLEWLDPQDTDQRSWAVEFLLKNGFEEIFYYQQKIRPGELPSHQQMLHAGATIELDTANARNIFKDMKDAWRQQRSRNNKKQKGQLNCTFTINGDSKKNLHIMAKDLNISATALIEKLIVRAYQSHLKKREKVARTKSEKPLLANHCDTPENSRTTFSKRPHQLASQAEPTCAPAENRNHENNSGRKNEIASEITPTAHDLSNEEINTHNANQGTYATRKKTSYIVPATIQENIAASYLEDFGPLETTSSQDE</sequence>
<feature type="compositionally biased region" description="Basic and acidic residues" evidence="1">
    <location>
        <begin position="184"/>
        <end position="196"/>
    </location>
</feature>
<accession>A0A1I4P3S0</accession>
<feature type="region of interest" description="Disordered" evidence="1">
    <location>
        <begin position="150"/>
        <end position="196"/>
    </location>
</feature>
<protein>
    <submittedName>
        <fullName evidence="2">Uncharacterized protein</fullName>
    </submittedName>
</protein>
<dbReference type="Proteomes" id="UP000243629">
    <property type="component" value="Unassembled WGS sequence"/>
</dbReference>
<proteinExistence type="predicted"/>
<dbReference type="AlphaFoldDB" id="A0A1I4P3S0"/>
<organism evidence="2 3">
    <name type="scientific">Halopseudomonas yangmingensis</name>
    <dbReference type="NCBI Taxonomy" id="1720063"/>
    <lineage>
        <taxon>Bacteria</taxon>
        <taxon>Pseudomonadati</taxon>
        <taxon>Pseudomonadota</taxon>
        <taxon>Gammaproteobacteria</taxon>
        <taxon>Pseudomonadales</taxon>
        <taxon>Pseudomonadaceae</taxon>
        <taxon>Halopseudomonas</taxon>
    </lineage>
</organism>
<keyword evidence="3" id="KW-1185">Reference proteome</keyword>
<evidence type="ECO:0000313" key="3">
    <source>
        <dbReference type="Proteomes" id="UP000243629"/>
    </source>
</evidence>